<dbReference type="Gene3D" id="3.90.280.10">
    <property type="entry name" value="PEBP-like"/>
    <property type="match status" value="1"/>
</dbReference>
<dbReference type="CDD" id="cd00865">
    <property type="entry name" value="PEBP_bact_arch"/>
    <property type="match status" value="1"/>
</dbReference>
<dbReference type="OrthoDB" id="9797506at2"/>
<feature type="domain" description="YHYH" evidence="3">
    <location>
        <begin position="331"/>
        <end position="431"/>
    </location>
</feature>
<dbReference type="InterPro" id="IPR025924">
    <property type="entry name" value="YHYH_dom"/>
</dbReference>
<evidence type="ECO:0000313" key="4">
    <source>
        <dbReference type="EMBL" id="ATX76969.1"/>
    </source>
</evidence>
<feature type="compositionally biased region" description="Low complexity" evidence="1">
    <location>
        <begin position="183"/>
        <end position="192"/>
    </location>
</feature>
<dbReference type="Pfam" id="PF01161">
    <property type="entry name" value="PBP"/>
    <property type="match status" value="1"/>
</dbReference>
<gene>
    <name evidence="4" type="ORF">REIFOR_01832</name>
</gene>
<dbReference type="InterPro" id="IPR036610">
    <property type="entry name" value="PEBP-like_sf"/>
</dbReference>
<name>A0A2K8KSB5_9GAMM</name>
<keyword evidence="2" id="KW-0732">Signal</keyword>
<dbReference type="EMBL" id="CP011797">
    <property type="protein sequence ID" value="ATX76969.1"/>
    <property type="molecule type" value="Genomic_DNA"/>
</dbReference>
<dbReference type="InterPro" id="IPR005247">
    <property type="entry name" value="YbhB_YbcL/LppC-like"/>
</dbReference>
<protein>
    <submittedName>
        <fullName evidence="4">PEBP family protein</fullName>
    </submittedName>
</protein>
<dbReference type="Pfam" id="PF14240">
    <property type="entry name" value="YHYH"/>
    <property type="match status" value="1"/>
</dbReference>
<evidence type="ECO:0000256" key="2">
    <source>
        <dbReference type="SAM" id="SignalP"/>
    </source>
</evidence>
<reference evidence="4 5" key="1">
    <citation type="journal article" date="2017" name="Environ. Microbiol.">
        <title>Genomic and physiological analyses of 'Reinekea forsetii' reveal a versatile opportunistic lifestyle during spring algae blooms.</title>
        <authorList>
            <person name="Avci B."/>
            <person name="Hahnke R.L."/>
            <person name="Chafee M."/>
            <person name="Fischer T."/>
            <person name="Gruber-Vodicka H."/>
            <person name="Tegetmeyer H.E."/>
            <person name="Harder J."/>
            <person name="Fuchs B.M."/>
            <person name="Amann R.I."/>
            <person name="Teeling H."/>
        </authorList>
    </citation>
    <scope>NUCLEOTIDE SEQUENCE [LARGE SCALE GENOMIC DNA]</scope>
    <source>
        <strain evidence="4 5">Hel1_31_D35</strain>
    </source>
</reference>
<keyword evidence="5" id="KW-1185">Reference proteome</keyword>
<accession>A0A2K8KSB5</accession>
<evidence type="ECO:0000259" key="3">
    <source>
        <dbReference type="Pfam" id="PF14240"/>
    </source>
</evidence>
<dbReference type="InterPro" id="IPR008914">
    <property type="entry name" value="PEBP"/>
</dbReference>
<dbReference type="PANTHER" id="PTHR30289:SF1">
    <property type="entry name" value="PEBP (PHOSPHATIDYLETHANOLAMINE-BINDING PROTEIN) FAMILY PROTEIN"/>
    <property type="match status" value="1"/>
</dbReference>
<feature type="signal peptide" evidence="2">
    <location>
        <begin position="1"/>
        <end position="26"/>
    </location>
</feature>
<dbReference type="SUPFAM" id="SSF49777">
    <property type="entry name" value="PEBP-like"/>
    <property type="match status" value="1"/>
</dbReference>
<proteinExistence type="predicted"/>
<evidence type="ECO:0000313" key="5">
    <source>
        <dbReference type="Proteomes" id="UP000229757"/>
    </source>
</evidence>
<sequence>MRTKILPKKAAMAVLTFSLLAPFALADNGLVLSSSVMTDNGTLPEQYGCDGAGVSPPLAWSGVPKGTESLVVLMDHEAGPDDVHWYWTLYNIPTNVKSVSEGSIVGTMGGNSVNPKLAYAPPCSKGTGSKDYTFHLYALSDTLEISDASEITPIELRAQMADALLASTSLTVGFARSFASVPGDGDILAGDGAADDRPAKPEDGEDRPPRPEDGGERPPRPEDGDERPPRPEDGDERPVRAEGGRADEGDRTPQERVVNAVPSIKESVDSKACAIVQASVSDSGFTEVVVTCDESHAYLVSDTYPDHELMTGITGTNEQIPVPAPGNAAPIPLAPKMAAEKTSIDAALGIAINGVPIYDYSAQGDLDLDNYDAKMDTLALGQLDVCGGHAGRGDDYHYHAKPICMIDTIENANATTILGWGYDGYPLFGDENPDGSAIKKGSLDVCNGQADGSFGYRYHTSEEPPYIFQCLVGEVDTTILPRVSPMRGAFIRSDLNPPRGGVENLQHSETADGTRTMTYSYQGEDYYSIFKPSTSDPKCFDFNQRTISNDGAVESGTLCRD</sequence>
<dbReference type="KEGG" id="rfo:REIFOR_01832"/>
<dbReference type="PANTHER" id="PTHR30289">
    <property type="entry name" value="UNCHARACTERIZED PROTEIN YBCL-RELATED"/>
    <property type="match status" value="1"/>
</dbReference>
<feature type="region of interest" description="Disordered" evidence="1">
    <location>
        <begin position="182"/>
        <end position="257"/>
    </location>
</feature>
<evidence type="ECO:0000256" key="1">
    <source>
        <dbReference type="SAM" id="MobiDB-lite"/>
    </source>
</evidence>
<dbReference type="RefSeq" id="WP_100257263.1">
    <property type="nucleotide sequence ID" value="NZ_CP011797.1"/>
</dbReference>
<feature type="compositionally biased region" description="Basic and acidic residues" evidence="1">
    <location>
        <begin position="194"/>
        <end position="254"/>
    </location>
</feature>
<dbReference type="Proteomes" id="UP000229757">
    <property type="component" value="Chromosome"/>
</dbReference>
<dbReference type="AlphaFoldDB" id="A0A2K8KSB5"/>
<feature type="chain" id="PRO_5014894519" evidence="2">
    <location>
        <begin position="27"/>
        <end position="561"/>
    </location>
</feature>
<organism evidence="4 5">
    <name type="scientific">Reinekea forsetii</name>
    <dbReference type="NCBI Taxonomy" id="1336806"/>
    <lineage>
        <taxon>Bacteria</taxon>
        <taxon>Pseudomonadati</taxon>
        <taxon>Pseudomonadota</taxon>
        <taxon>Gammaproteobacteria</taxon>
        <taxon>Oceanospirillales</taxon>
        <taxon>Saccharospirillaceae</taxon>
        <taxon>Reinekea</taxon>
    </lineage>
</organism>